<gene>
    <name evidence="2" type="ORF">OD355_11480</name>
</gene>
<proteinExistence type="predicted"/>
<comment type="caution">
    <text evidence="2">The sequence shown here is derived from an EMBL/GenBank/DDBJ whole genome shotgun (WGS) entry which is preliminary data.</text>
</comment>
<feature type="signal peptide" evidence="1">
    <location>
        <begin position="1"/>
        <end position="30"/>
    </location>
</feature>
<protein>
    <submittedName>
        <fullName evidence="2">Uncharacterized protein</fullName>
    </submittedName>
</protein>
<feature type="chain" id="PRO_5042115748" evidence="1">
    <location>
        <begin position="31"/>
        <end position="138"/>
    </location>
</feature>
<reference evidence="2" key="1">
    <citation type="submission" date="2022-10" db="EMBL/GenBank/DDBJ databases">
        <authorList>
            <person name="Kim H.S."/>
            <person name="Kim J.-S."/>
            <person name="Suh M.K."/>
            <person name="Eom M.K."/>
            <person name="Lee J.-S."/>
        </authorList>
    </citation>
    <scope>NUCLEOTIDE SEQUENCE</scope>
    <source>
        <strain evidence="2">LIP-5</strain>
    </source>
</reference>
<name>A0AAE3INH2_9BACT</name>
<evidence type="ECO:0000256" key="1">
    <source>
        <dbReference type="SAM" id="SignalP"/>
    </source>
</evidence>
<dbReference type="EMBL" id="JAOTPL010000019">
    <property type="protein sequence ID" value="MCU7695139.1"/>
    <property type="molecule type" value="Genomic_DNA"/>
</dbReference>
<dbReference type="RefSeq" id="WP_263038626.1">
    <property type="nucleotide sequence ID" value="NZ_JAOTPL010000019.1"/>
</dbReference>
<evidence type="ECO:0000313" key="3">
    <source>
        <dbReference type="Proteomes" id="UP001209317"/>
    </source>
</evidence>
<accession>A0AAE3INH2</accession>
<dbReference type="Proteomes" id="UP001209317">
    <property type="component" value="Unassembled WGS sequence"/>
</dbReference>
<keyword evidence="3" id="KW-1185">Reference proteome</keyword>
<evidence type="ECO:0000313" key="2">
    <source>
        <dbReference type="EMBL" id="MCU7695139.1"/>
    </source>
</evidence>
<sequence>MKIVRKIQPMNFKYLLLFLVVSAFATSASAQKKKKKDKIELTELQLAQIHASYKKVFQDSLGFASAVADSVARIEKDFMLKKRNVMLNKEIPEDEKAIHYGMLDSDRDAILGSFLSIYDLDRFRAFIHRSEARQKQQR</sequence>
<keyword evidence="1" id="KW-0732">Signal</keyword>
<dbReference type="AlphaFoldDB" id="A0AAE3INH2"/>
<organism evidence="2 3">
    <name type="scientific">Haoranjiania flava</name>
    <dbReference type="NCBI Taxonomy" id="1856322"/>
    <lineage>
        <taxon>Bacteria</taxon>
        <taxon>Pseudomonadati</taxon>
        <taxon>Bacteroidota</taxon>
        <taxon>Chitinophagia</taxon>
        <taxon>Chitinophagales</taxon>
        <taxon>Chitinophagaceae</taxon>
        <taxon>Haoranjiania</taxon>
    </lineage>
</organism>